<dbReference type="SMART" id="SM00774">
    <property type="entry name" value="WRKY"/>
    <property type="match status" value="1"/>
</dbReference>
<evidence type="ECO:0000256" key="1">
    <source>
        <dbReference type="ARBA" id="ARBA00004123"/>
    </source>
</evidence>
<dbReference type="AlphaFoldDB" id="A0ABD1GI29"/>
<evidence type="ECO:0000256" key="4">
    <source>
        <dbReference type="ARBA" id="ARBA00023163"/>
    </source>
</evidence>
<evidence type="ECO:0000313" key="8">
    <source>
        <dbReference type="EMBL" id="KAL1542621.1"/>
    </source>
</evidence>
<dbReference type="Pfam" id="PF03106">
    <property type="entry name" value="WRKY"/>
    <property type="match status" value="1"/>
</dbReference>
<evidence type="ECO:0000256" key="2">
    <source>
        <dbReference type="ARBA" id="ARBA00023015"/>
    </source>
</evidence>
<evidence type="ECO:0000256" key="6">
    <source>
        <dbReference type="SAM" id="MobiDB-lite"/>
    </source>
</evidence>
<keyword evidence="3" id="KW-0238">DNA-binding</keyword>
<evidence type="ECO:0000256" key="3">
    <source>
        <dbReference type="ARBA" id="ARBA00023125"/>
    </source>
</evidence>
<keyword evidence="5" id="KW-0539">Nucleus</keyword>
<evidence type="ECO:0000313" key="9">
    <source>
        <dbReference type="Proteomes" id="UP001567538"/>
    </source>
</evidence>
<gene>
    <name evidence="8" type="ORF">AAHA92_19681</name>
</gene>
<keyword evidence="9" id="KW-1185">Reference proteome</keyword>
<dbReference type="Proteomes" id="UP001567538">
    <property type="component" value="Unassembled WGS sequence"/>
</dbReference>
<dbReference type="GO" id="GO:0005634">
    <property type="term" value="C:nucleus"/>
    <property type="evidence" value="ECO:0007669"/>
    <property type="project" value="UniProtKB-SubCell"/>
</dbReference>
<feature type="compositionally biased region" description="Basic and acidic residues" evidence="6">
    <location>
        <begin position="91"/>
        <end position="100"/>
    </location>
</feature>
<dbReference type="FunFam" id="2.20.25.80:FF:000003">
    <property type="entry name" value="WRKY transcription factor 57"/>
    <property type="match status" value="1"/>
</dbReference>
<dbReference type="EMBL" id="JBEAFC010000008">
    <property type="protein sequence ID" value="KAL1542621.1"/>
    <property type="molecule type" value="Genomic_DNA"/>
</dbReference>
<accession>A0ABD1GI29</accession>
<sequence>MVGKGYCKKIEKKIEGLFPSSLSFLDHYASSGSLAEMLDYSDEKSSSLGFMELLNFAAFEEGEPFFIHPKAQDSLELPQTPNCSSISSESSDVRVKHERLNEEDEDNYEDDNDQKKKTSKQLKAKKREQRFAFITKSEVVHLEDGYRWRKYGQKTVKNSPFPRSYNRCTNATCNVKKRVERSCTDPTTVMTTYECLCRKP</sequence>
<dbReference type="InterPro" id="IPR003657">
    <property type="entry name" value="WRKY_dom"/>
</dbReference>
<keyword evidence="4" id="KW-0804">Transcription</keyword>
<protein>
    <submittedName>
        <fullName evidence="8">WRKY protein</fullName>
    </submittedName>
</protein>
<feature type="compositionally biased region" description="Acidic residues" evidence="6">
    <location>
        <begin position="101"/>
        <end position="112"/>
    </location>
</feature>
<dbReference type="GO" id="GO:0003677">
    <property type="term" value="F:DNA binding"/>
    <property type="evidence" value="ECO:0007669"/>
    <property type="project" value="UniProtKB-KW"/>
</dbReference>
<comment type="caution">
    <text evidence="8">The sequence shown here is derived from an EMBL/GenBank/DDBJ whole genome shotgun (WGS) entry which is preliminary data.</text>
</comment>
<dbReference type="Gene3D" id="2.20.25.80">
    <property type="entry name" value="WRKY domain"/>
    <property type="match status" value="1"/>
</dbReference>
<feature type="region of interest" description="Disordered" evidence="6">
    <location>
        <begin position="76"/>
        <end position="123"/>
    </location>
</feature>
<proteinExistence type="predicted"/>
<evidence type="ECO:0000256" key="5">
    <source>
        <dbReference type="ARBA" id="ARBA00023242"/>
    </source>
</evidence>
<reference evidence="8 9" key="1">
    <citation type="submission" date="2024-06" db="EMBL/GenBank/DDBJ databases">
        <title>A chromosome level genome sequence of Diviner's sage (Salvia divinorum).</title>
        <authorList>
            <person name="Ford S.A."/>
            <person name="Ro D.-K."/>
            <person name="Ness R.W."/>
            <person name="Phillips M.A."/>
        </authorList>
    </citation>
    <scope>NUCLEOTIDE SEQUENCE [LARGE SCALE GENOMIC DNA]</scope>
    <source>
        <strain evidence="8">SAF-2024a</strain>
        <tissue evidence="8">Leaf</tissue>
    </source>
</reference>
<comment type="subcellular location">
    <subcellularLocation>
        <location evidence="1">Nucleus</location>
    </subcellularLocation>
</comment>
<keyword evidence="2" id="KW-0805">Transcription regulation</keyword>
<dbReference type="SUPFAM" id="SSF118290">
    <property type="entry name" value="WRKY DNA-binding domain"/>
    <property type="match status" value="1"/>
</dbReference>
<organism evidence="8 9">
    <name type="scientific">Salvia divinorum</name>
    <name type="common">Maria pastora</name>
    <name type="synonym">Diviner's sage</name>
    <dbReference type="NCBI Taxonomy" id="28513"/>
    <lineage>
        <taxon>Eukaryota</taxon>
        <taxon>Viridiplantae</taxon>
        <taxon>Streptophyta</taxon>
        <taxon>Embryophyta</taxon>
        <taxon>Tracheophyta</taxon>
        <taxon>Spermatophyta</taxon>
        <taxon>Magnoliopsida</taxon>
        <taxon>eudicotyledons</taxon>
        <taxon>Gunneridae</taxon>
        <taxon>Pentapetalae</taxon>
        <taxon>asterids</taxon>
        <taxon>lamiids</taxon>
        <taxon>Lamiales</taxon>
        <taxon>Lamiaceae</taxon>
        <taxon>Nepetoideae</taxon>
        <taxon>Mentheae</taxon>
        <taxon>Salviinae</taxon>
        <taxon>Salvia</taxon>
        <taxon>Salvia subgen. Calosphace</taxon>
    </lineage>
</organism>
<dbReference type="InterPro" id="IPR036576">
    <property type="entry name" value="WRKY_dom_sf"/>
</dbReference>
<name>A0ABD1GI29_SALDI</name>
<dbReference type="InterPro" id="IPR044810">
    <property type="entry name" value="WRKY_plant"/>
</dbReference>
<evidence type="ECO:0000259" key="7">
    <source>
        <dbReference type="PROSITE" id="PS50811"/>
    </source>
</evidence>
<dbReference type="PANTHER" id="PTHR31221:SF350">
    <property type="entry name" value="WRKY TRANSCRIPTION FACTOR 48-RELATED"/>
    <property type="match status" value="1"/>
</dbReference>
<dbReference type="PROSITE" id="PS50811">
    <property type="entry name" value="WRKY"/>
    <property type="match status" value="1"/>
</dbReference>
<feature type="domain" description="WRKY" evidence="7">
    <location>
        <begin position="137"/>
        <end position="200"/>
    </location>
</feature>
<dbReference type="PANTHER" id="PTHR31221">
    <property type="entry name" value="WRKY TRANSCRIPTION FACTOR PROTEIN 1-RELATED"/>
    <property type="match status" value="1"/>
</dbReference>